<reference evidence="1" key="1">
    <citation type="journal article" date="2021" name="Environ. Microbiol.">
        <title>Gene family expansions and transcriptome signatures uncover fungal adaptations to wood decay.</title>
        <authorList>
            <person name="Hage H."/>
            <person name="Miyauchi S."/>
            <person name="Viragh M."/>
            <person name="Drula E."/>
            <person name="Min B."/>
            <person name="Chaduli D."/>
            <person name="Navarro D."/>
            <person name="Favel A."/>
            <person name="Norest M."/>
            <person name="Lesage-Meessen L."/>
            <person name="Balint B."/>
            <person name="Merenyi Z."/>
            <person name="de Eugenio L."/>
            <person name="Morin E."/>
            <person name="Martinez A.T."/>
            <person name="Baldrian P."/>
            <person name="Stursova M."/>
            <person name="Martinez M.J."/>
            <person name="Novotny C."/>
            <person name="Magnuson J.K."/>
            <person name="Spatafora J.W."/>
            <person name="Maurice S."/>
            <person name="Pangilinan J."/>
            <person name="Andreopoulos W."/>
            <person name="LaButti K."/>
            <person name="Hundley H."/>
            <person name="Na H."/>
            <person name="Kuo A."/>
            <person name="Barry K."/>
            <person name="Lipzen A."/>
            <person name="Henrissat B."/>
            <person name="Riley R."/>
            <person name="Ahrendt S."/>
            <person name="Nagy L.G."/>
            <person name="Grigoriev I.V."/>
            <person name="Martin F."/>
            <person name="Rosso M.N."/>
        </authorList>
    </citation>
    <scope>NUCLEOTIDE SEQUENCE</scope>
    <source>
        <strain evidence="1">CBS 384.51</strain>
    </source>
</reference>
<proteinExistence type="predicted"/>
<dbReference type="EMBL" id="MU274908">
    <property type="protein sequence ID" value="KAI0090083.1"/>
    <property type="molecule type" value="Genomic_DNA"/>
</dbReference>
<name>A0ACB8U746_9APHY</name>
<comment type="caution">
    <text evidence="1">The sequence shown here is derived from an EMBL/GenBank/DDBJ whole genome shotgun (WGS) entry which is preliminary data.</text>
</comment>
<gene>
    <name evidence="1" type="ORF">BDY19DRAFT_887742</name>
</gene>
<evidence type="ECO:0000313" key="2">
    <source>
        <dbReference type="Proteomes" id="UP001055072"/>
    </source>
</evidence>
<accession>A0ACB8U746</accession>
<feature type="non-terminal residue" evidence="1">
    <location>
        <position position="240"/>
    </location>
</feature>
<organism evidence="1 2">
    <name type="scientific">Irpex rosettiformis</name>
    <dbReference type="NCBI Taxonomy" id="378272"/>
    <lineage>
        <taxon>Eukaryota</taxon>
        <taxon>Fungi</taxon>
        <taxon>Dikarya</taxon>
        <taxon>Basidiomycota</taxon>
        <taxon>Agaricomycotina</taxon>
        <taxon>Agaricomycetes</taxon>
        <taxon>Polyporales</taxon>
        <taxon>Irpicaceae</taxon>
        <taxon>Irpex</taxon>
    </lineage>
</organism>
<protein>
    <submittedName>
        <fullName evidence="1">Uncharacterized protein</fullName>
    </submittedName>
</protein>
<keyword evidence="2" id="KW-1185">Reference proteome</keyword>
<dbReference type="Proteomes" id="UP001055072">
    <property type="component" value="Unassembled WGS sequence"/>
</dbReference>
<sequence length="240" mass="27714">MRPQITCVDIRGDGTTEYFVGKHTTASRSVTRRCTKGYIAFIISTSRLCFLKDYWCLRLPQHRTELSVYKLLYEKGVKYVATALGGGLVGTQQTVTQDYLPGEEVPAELFHYRLAIQELARPLESYRHSEELIMWLFDGLQGHEEAWTKAGILHRDISPANIMSVVDQDDETDENRRGILNDWDICKYKSEMNDEPLKYPRPGTLYFMSALSLRYPRKPNELADDLEAFIHVLTYCSLQF</sequence>
<evidence type="ECO:0000313" key="1">
    <source>
        <dbReference type="EMBL" id="KAI0090083.1"/>
    </source>
</evidence>